<dbReference type="GO" id="GO:0005886">
    <property type="term" value="C:plasma membrane"/>
    <property type="evidence" value="ECO:0007669"/>
    <property type="project" value="UniProtKB-SubCell"/>
</dbReference>
<dbReference type="Pfam" id="PF03824">
    <property type="entry name" value="NicO"/>
    <property type="match status" value="1"/>
</dbReference>
<dbReference type="AlphaFoldDB" id="A0A5P2VWI1"/>
<evidence type="ECO:0000256" key="5">
    <source>
        <dbReference type="ARBA" id="ARBA00022475"/>
    </source>
</evidence>
<comment type="similarity">
    <text evidence="13">Belongs to the NiCoT transporter (TC 2.A.52) family.</text>
</comment>
<organism evidence="15 16">
    <name type="scientific">Streptomyces nodosus</name>
    <dbReference type="NCBI Taxonomy" id="40318"/>
    <lineage>
        <taxon>Bacteria</taxon>
        <taxon>Bacillati</taxon>
        <taxon>Actinomycetota</taxon>
        <taxon>Actinomycetes</taxon>
        <taxon>Kitasatosporales</taxon>
        <taxon>Streptomycetaceae</taxon>
        <taxon>Streptomyces</taxon>
    </lineage>
</organism>
<dbReference type="GO" id="GO:0015099">
    <property type="term" value="F:nickel cation transmembrane transporter activity"/>
    <property type="evidence" value="ECO:0007669"/>
    <property type="project" value="UniProtKB-UniRule"/>
</dbReference>
<comment type="function">
    <text evidence="1">Efflux system for nickel and cobalt.</text>
</comment>
<dbReference type="InterPro" id="IPR011541">
    <property type="entry name" value="Ni/Co_transpt_high_affinity"/>
</dbReference>
<dbReference type="GO" id="GO:0043169">
    <property type="term" value="F:cation binding"/>
    <property type="evidence" value="ECO:0007669"/>
    <property type="project" value="InterPro"/>
</dbReference>
<sequence>MTGVGSLDNHLIALFDGHALFWVALVVALGVGAAHAVAPGHGKSITAAYLVGTRGRYKDAARLGVIVATMHTFSVLVLALLWVGVSSTAISTKTATAWMQAAAGAIVAIVGVGLIYRHLRGRGHAHGHSHDHAHGHGHSHGHSHGHGHEHGHSHGHHDHEHGHGHSHAHHDHDHEHGHGHGDSPAHHDHETTAQDGTAHAHHHVEQLTNPWSRQGLVALALSGGLLPSPSAFLIFVSGLLTGRALGALAIVITFGVGMALTLTGVGVATIRGFTLMERQFRGRTAAARLRSWTPLLAGLAVVTAGCLYVFAAVSTLTDDGDDLAPASSTATLP</sequence>
<dbReference type="PROSITE" id="PS01032">
    <property type="entry name" value="PPM_1"/>
    <property type="match status" value="1"/>
</dbReference>
<dbReference type="GO" id="GO:0032025">
    <property type="term" value="P:response to cobalt ion"/>
    <property type="evidence" value="ECO:0007669"/>
    <property type="project" value="TreeGrafter"/>
</dbReference>
<gene>
    <name evidence="15" type="ORF">CP978_02475</name>
</gene>
<evidence type="ECO:0000256" key="1">
    <source>
        <dbReference type="ARBA" id="ARBA00002510"/>
    </source>
</evidence>
<protein>
    <recommendedName>
        <fullName evidence="13">Nickel/cobalt efflux system</fullName>
    </recommendedName>
</protein>
<evidence type="ECO:0000256" key="7">
    <source>
        <dbReference type="ARBA" id="ARBA00022692"/>
    </source>
</evidence>
<evidence type="ECO:0000256" key="3">
    <source>
        <dbReference type="ARBA" id="ARBA00022426"/>
    </source>
</evidence>
<keyword evidence="10" id="KW-0921">Nickel transport</keyword>
<keyword evidence="4 13" id="KW-0813">Transport</keyword>
<dbReference type="GO" id="GO:0006824">
    <property type="term" value="P:cobalt ion transport"/>
    <property type="evidence" value="ECO:0007669"/>
    <property type="project" value="UniProtKB-KW"/>
</dbReference>
<evidence type="ECO:0000313" key="16">
    <source>
        <dbReference type="Proteomes" id="UP000325763"/>
    </source>
</evidence>
<evidence type="ECO:0000256" key="8">
    <source>
        <dbReference type="ARBA" id="ARBA00022989"/>
    </source>
</evidence>
<dbReference type="GO" id="GO:0046583">
    <property type="term" value="F:monoatomic cation efflux transmembrane transporter activity"/>
    <property type="evidence" value="ECO:0007669"/>
    <property type="project" value="TreeGrafter"/>
</dbReference>
<keyword evidence="5" id="KW-1003">Cell membrane</keyword>
<keyword evidence="7 13" id="KW-0812">Transmembrane</keyword>
<feature type="transmembrane region" description="Helical" evidence="13">
    <location>
        <begin position="20"/>
        <end position="39"/>
    </location>
</feature>
<feature type="transmembrane region" description="Helical" evidence="13">
    <location>
        <begin position="60"/>
        <end position="85"/>
    </location>
</feature>
<feature type="transmembrane region" description="Helical" evidence="13">
    <location>
        <begin position="246"/>
        <end position="270"/>
    </location>
</feature>
<keyword evidence="8 13" id="KW-1133">Transmembrane helix</keyword>
<dbReference type="KEGG" id="snq:CP978_02475"/>
<evidence type="ECO:0000256" key="9">
    <source>
        <dbReference type="ARBA" id="ARBA00023065"/>
    </source>
</evidence>
<evidence type="ECO:0000256" key="14">
    <source>
        <dbReference type="SAM" id="MobiDB-lite"/>
    </source>
</evidence>
<comment type="subcellular location">
    <subcellularLocation>
        <location evidence="2 13">Cell membrane</location>
        <topology evidence="2 13">Multi-pass membrane protein</topology>
    </subcellularLocation>
</comment>
<feature type="transmembrane region" description="Helical" evidence="13">
    <location>
        <begin position="216"/>
        <end position="240"/>
    </location>
</feature>
<feature type="compositionally biased region" description="Basic and acidic residues" evidence="14">
    <location>
        <begin position="146"/>
        <end position="163"/>
    </location>
</feature>
<feature type="region of interest" description="Disordered" evidence="14">
    <location>
        <begin position="123"/>
        <end position="204"/>
    </location>
</feature>
<dbReference type="PANTHER" id="PTHR40659">
    <property type="entry name" value="NICKEL/COBALT EFFLUX SYSTEM RCNA"/>
    <property type="match status" value="1"/>
</dbReference>
<dbReference type="GO" id="GO:0010045">
    <property type="term" value="P:response to nickel cation"/>
    <property type="evidence" value="ECO:0007669"/>
    <property type="project" value="TreeGrafter"/>
</dbReference>
<reference evidence="15 16" key="1">
    <citation type="submission" date="2017-09" db="EMBL/GenBank/DDBJ databases">
        <title>Streptomyces genome completion.</title>
        <authorList>
            <person name="Lee N."/>
            <person name="Cho B.-K."/>
        </authorList>
    </citation>
    <scope>NUCLEOTIDE SEQUENCE [LARGE SCALE GENOMIC DNA]</scope>
    <source>
        <strain evidence="15 16">ATCC 14899</strain>
    </source>
</reference>
<dbReference type="EMBL" id="CP023747">
    <property type="protein sequence ID" value="QEV37555.1"/>
    <property type="molecule type" value="Genomic_DNA"/>
</dbReference>
<keyword evidence="12" id="KW-0170">Cobalt</keyword>
<name>A0A5P2VWI1_9ACTN</name>
<evidence type="ECO:0000313" key="15">
    <source>
        <dbReference type="EMBL" id="QEV37555.1"/>
    </source>
</evidence>
<dbReference type="OrthoDB" id="271709at2"/>
<dbReference type="InterPro" id="IPR000222">
    <property type="entry name" value="PP2C_BS"/>
</dbReference>
<dbReference type="InterPro" id="IPR051224">
    <property type="entry name" value="NiCoT_RcnA"/>
</dbReference>
<dbReference type="RefSeq" id="WP_052453957.1">
    <property type="nucleotide sequence ID" value="NZ_CP009313.1"/>
</dbReference>
<proteinExistence type="inferred from homology"/>
<evidence type="ECO:0000256" key="11">
    <source>
        <dbReference type="ARBA" id="ARBA00023136"/>
    </source>
</evidence>
<accession>A0A5P2VWI1</accession>
<dbReference type="PANTHER" id="PTHR40659:SF1">
    <property type="entry name" value="NICKEL_COBALT EFFLUX SYSTEM RCNA"/>
    <property type="match status" value="1"/>
</dbReference>
<evidence type="ECO:0000256" key="13">
    <source>
        <dbReference type="RuleBase" id="RU362101"/>
    </source>
</evidence>
<keyword evidence="11 13" id="KW-0472">Membrane</keyword>
<evidence type="ECO:0000256" key="10">
    <source>
        <dbReference type="ARBA" id="ARBA00023112"/>
    </source>
</evidence>
<feature type="compositionally biased region" description="Basic residues" evidence="14">
    <location>
        <begin position="135"/>
        <end position="145"/>
    </location>
</feature>
<evidence type="ECO:0000256" key="4">
    <source>
        <dbReference type="ARBA" id="ARBA00022448"/>
    </source>
</evidence>
<keyword evidence="6" id="KW-0533">Nickel</keyword>
<keyword evidence="9" id="KW-0406">Ion transport</keyword>
<feature type="compositionally biased region" description="Basic and acidic residues" evidence="14">
    <location>
        <begin position="170"/>
        <end position="192"/>
    </location>
</feature>
<feature type="transmembrane region" description="Helical" evidence="13">
    <location>
        <begin position="97"/>
        <end position="116"/>
    </location>
</feature>
<evidence type="ECO:0000256" key="2">
    <source>
        <dbReference type="ARBA" id="ARBA00004651"/>
    </source>
</evidence>
<feature type="transmembrane region" description="Helical" evidence="13">
    <location>
        <begin position="291"/>
        <end position="313"/>
    </location>
</feature>
<evidence type="ECO:0000256" key="6">
    <source>
        <dbReference type="ARBA" id="ARBA00022596"/>
    </source>
</evidence>
<keyword evidence="3" id="KW-0171">Cobalt transport</keyword>
<dbReference type="Proteomes" id="UP000325763">
    <property type="component" value="Chromosome"/>
</dbReference>
<evidence type="ECO:0000256" key="12">
    <source>
        <dbReference type="ARBA" id="ARBA00023285"/>
    </source>
</evidence>